<protein>
    <recommendedName>
        <fullName evidence="3">PLA2c domain-containing protein</fullName>
    </recommendedName>
</protein>
<evidence type="ECO:0008006" key="3">
    <source>
        <dbReference type="Google" id="ProtNLM"/>
    </source>
</evidence>
<accession>A0A0D3IVF5</accession>
<reference evidence="1" key="2">
    <citation type="submission" date="2024-10" db="UniProtKB">
        <authorList>
            <consortium name="EnsemblProtists"/>
        </authorList>
    </citation>
    <scope>IDENTIFICATION</scope>
</reference>
<dbReference type="InterPro" id="IPR016035">
    <property type="entry name" value="Acyl_Trfase/lysoPLipase"/>
</dbReference>
<dbReference type="AlphaFoldDB" id="A0A0D3IVF5"/>
<name>A0A0D3IVF5_EMIH1</name>
<dbReference type="SUPFAM" id="SSF52151">
    <property type="entry name" value="FabD/lysophospholipase-like"/>
    <property type="match status" value="1"/>
</dbReference>
<sequence length="735" mass="79596">MGEGLGRLREVVESFEMGGPNPKFVESLRRQEKLKLAGTRGFDLPGIRGRDLPPSTPADPYGPPPFEWESAMCLMGAGNRAVVSTYGIMRGLHKKGKLNHFDGIVGISGGFWALSAYTFGLADLTADGDAEDLLLDVSRDWKPEAIADLDVLEKESMGFATTLPFGLREICELPFYSCAECLKAVGLPVPGCHAFWQESVYRTYLKTYGIPKGRFLASSEAEAERIVSGRPDLKKSDFLWPRRCGKTQDNPSGEHRKPEPMALYASIMPTGLSNANGLGALSEQQVKAAKGGLADAITAREEYNGVTTVPFFATPTAAGTRYEAVYVDGRMAPQGPPEMRFLKCQANTGCKPPAPIRFNKVHHPPHEALVDPPGCCPPCQRGCCPLEPSSERLTLETVASNATQFLVMGINDSNACMRCVLNPLLNLITGRLDMKTAPEDALLAEGVRSQAMLDFVDGGVMDTQGVTAAIAAGSAKKILLMCTPQFPFKPPPKTMLDDARAKVPIGGDPMSVDAVKATRKAVMDALGDWVDCLDPDGMPVLNESLSALFGIYPEKAADRQGGRSVPGGLTLYTTAQVLDSAWFPELLGQFKELYDAGRPLVATVSDIQVVSNPFHGTSAVNPDGTPHKIDLTVFMYNLPGEHGAYEVKADGSLGEWVQDAEYVPGSWADRVPPDVLSKAGDNFPYLAVTLENFSCDTGFFIEAYRKEQVNLYGYLGDFMVHDSWDEVLGPFLEDL</sequence>
<dbReference type="RefSeq" id="XP_005767669.1">
    <property type="nucleotide sequence ID" value="XM_005767612.1"/>
</dbReference>
<keyword evidence="2" id="KW-1185">Reference proteome</keyword>
<dbReference type="KEGG" id="ehx:EMIHUDRAFT_245881"/>
<dbReference type="GeneID" id="17261396"/>
<dbReference type="HOGENOM" id="CLU_351068_0_0_1"/>
<organism evidence="1 2">
    <name type="scientific">Emiliania huxleyi (strain CCMP1516)</name>
    <dbReference type="NCBI Taxonomy" id="280463"/>
    <lineage>
        <taxon>Eukaryota</taxon>
        <taxon>Haptista</taxon>
        <taxon>Haptophyta</taxon>
        <taxon>Prymnesiophyceae</taxon>
        <taxon>Isochrysidales</taxon>
        <taxon>Noelaerhabdaceae</taxon>
        <taxon>Emiliania</taxon>
    </lineage>
</organism>
<dbReference type="PaxDb" id="2903-EOD15240"/>
<dbReference type="Proteomes" id="UP000013827">
    <property type="component" value="Unassembled WGS sequence"/>
</dbReference>
<proteinExistence type="predicted"/>
<evidence type="ECO:0000313" key="1">
    <source>
        <dbReference type="EnsemblProtists" id="EOD15240"/>
    </source>
</evidence>
<reference evidence="2" key="1">
    <citation type="journal article" date="2013" name="Nature">
        <title>Pan genome of the phytoplankton Emiliania underpins its global distribution.</title>
        <authorList>
            <person name="Read B.A."/>
            <person name="Kegel J."/>
            <person name="Klute M.J."/>
            <person name="Kuo A."/>
            <person name="Lefebvre S.C."/>
            <person name="Maumus F."/>
            <person name="Mayer C."/>
            <person name="Miller J."/>
            <person name="Monier A."/>
            <person name="Salamov A."/>
            <person name="Young J."/>
            <person name="Aguilar M."/>
            <person name="Claverie J.M."/>
            <person name="Frickenhaus S."/>
            <person name="Gonzalez K."/>
            <person name="Herman E.K."/>
            <person name="Lin Y.C."/>
            <person name="Napier J."/>
            <person name="Ogata H."/>
            <person name="Sarno A.F."/>
            <person name="Shmutz J."/>
            <person name="Schroeder D."/>
            <person name="de Vargas C."/>
            <person name="Verret F."/>
            <person name="von Dassow P."/>
            <person name="Valentin K."/>
            <person name="Van de Peer Y."/>
            <person name="Wheeler G."/>
            <person name="Dacks J.B."/>
            <person name="Delwiche C.F."/>
            <person name="Dyhrman S.T."/>
            <person name="Glockner G."/>
            <person name="John U."/>
            <person name="Richards T."/>
            <person name="Worden A.Z."/>
            <person name="Zhang X."/>
            <person name="Grigoriev I.V."/>
            <person name="Allen A.E."/>
            <person name="Bidle K."/>
            <person name="Borodovsky M."/>
            <person name="Bowler C."/>
            <person name="Brownlee C."/>
            <person name="Cock J.M."/>
            <person name="Elias M."/>
            <person name="Gladyshev V.N."/>
            <person name="Groth M."/>
            <person name="Guda C."/>
            <person name="Hadaegh A."/>
            <person name="Iglesias-Rodriguez M.D."/>
            <person name="Jenkins J."/>
            <person name="Jones B.M."/>
            <person name="Lawson T."/>
            <person name="Leese F."/>
            <person name="Lindquist E."/>
            <person name="Lobanov A."/>
            <person name="Lomsadze A."/>
            <person name="Malik S.B."/>
            <person name="Marsh M.E."/>
            <person name="Mackinder L."/>
            <person name="Mock T."/>
            <person name="Mueller-Roeber B."/>
            <person name="Pagarete A."/>
            <person name="Parker M."/>
            <person name="Probert I."/>
            <person name="Quesneville H."/>
            <person name="Raines C."/>
            <person name="Rensing S.A."/>
            <person name="Riano-Pachon D.M."/>
            <person name="Richier S."/>
            <person name="Rokitta S."/>
            <person name="Shiraiwa Y."/>
            <person name="Soanes D.M."/>
            <person name="van der Giezen M."/>
            <person name="Wahlund T.M."/>
            <person name="Williams B."/>
            <person name="Wilson W."/>
            <person name="Wolfe G."/>
            <person name="Wurch L.L."/>
        </authorList>
    </citation>
    <scope>NUCLEOTIDE SEQUENCE</scope>
</reference>
<dbReference type="Gene3D" id="3.40.1090.10">
    <property type="entry name" value="Cytosolic phospholipase A2 catalytic domain"/>
    <property type="match status" value="1"/>
</dbReference>
<evidence type="ECO:0000313" key="2">
    <source>
        <dbReference type="Proteomes" id="UP000013827"/>
    </source>
</evidence>
<dbReference type="EnsemblProtists" id="EOD15240">
    <property type="protein sequence ID" value="EOD15240"/>
    <property type="gene ID" value="EMIHUDRAFT_245881"/>
</dbReference>